<dbReference type="SUPFAM" id="SSF53756">
    <property type="entry name" value="UDP-Glycosyltransferase/glycogen phosphorylase"/>
    <property type="match status" value="1"/>
</dbReference>
<feature type="domain" description="Glycosyl transferase family 1" evidence="1">
    <location>
        <begin position="186"/>
        <end position="341"/>
    </location>
</feature>
<dbReference type="Pfam" id="PF00534">
    <property type="entry name" value="Glycos_transf_1"/>
    <property type="match status" value="1"/>
</dbReference>
<dbReference type="PANTHER" id="PTHR45947">
    <property type="entry name" value="SULFOQUINOVOSYL TRANSFERASE SQD2"/>
    <property type="match status" value="1"/>
</dbReference>
<dbReference type="InterPro" id="IPR028098">
    <property type="entry name" value="Glyco_trans_4-like_N"/>
</dbReference>
<evidence type="ECO:0000259" key="1">
    <source>
        <dbReference type="Pfam" id="PF00534"/>
    </source>
</evidence>
<dbReference type="GO" id="GO:0016757">
    <property type="term" value="F:glycosyltransferase activity"/>
    <property type="evidence" value="ECO:0007669"/>
    <property type="project" value="InterPro"/>
</dbReference>
<accession>A0A0L8AK51</accession>
<comment type="caution">
    <text evidence="3">The sequence shown here is derived from an EMBL/GenBank/DDBJ whole genome shotgun (WGS) entry which is preliminary data.</text>
</comment>
<proteinExistence type="predicted"/>
<dbReference type="OrthoDB" id="9810929at2"/>
<name>A0A0L8AK51_9BACT</name>
<dbReference type="InterPro" id="IPR001296">
    <property type="entry name" value="Glyco_trans_1"/>
</dbReference>
<gene>
    <name evidence="3" type="ORF">OB69_09760</name>
</gene>
<dbReference type="InterPro" id="IPR023881">
    <property type="entry name" value="Thiol_BshA"/>
</dbReference>
<dbReference type="PANTHER" id="PTHR45947:SF3">
    <property type="entry name" value="SULFOQUINOVOSYL TRANSFERASE SQD2"/>
    <property type="match status" value="1"/>
</dbReference>
<feature type="domain" description="Glycosyltransferase subfamily 4-like N-terminal" evidence="2">
    <location>
        <begin position="11"/>
        <end position="180"/>
    </location>
</feature>
<dbReference type="InterPro" id="IPR050194">
    <property type="entry name" value="Glycosyltransferase_grp1"/>
</dbReference>
<evidence type="ECO:0000259" key="2">
    <source>
        <dbReference type="Pfam" id="PF13439"/>
    </source>
</evidence>
<dbReference type="Gene3D" id="3.40.50.2000">
    <property type="entry name" value="Glycogen Phosphorylase B"/>
    <property type="match status" value="2"/>
</dbReference>
<protein>
    <submittedName>
        <fullName evidence="3">N-acetyl-alpha-D-glucosaminyl L-malate synthase</fullName>
    </submittedName>
</protein>
<dbReference type="AlphaFoldDB" id="A0A0L8AK51"/>
<keyword evidence="4" id="KW-1185">Reference proteome</keyword>
<reference evidence="4" key="1">
    <citation type="submission" date="2014-11" db="EMBL/GenBank/DDBJ databases">
        <title>Genome sequencing of Roseivirga sp. D-25.</title>
        <authorList>
            <person name="Selvaratnam C."/>
            <person name="Thevarajoo S."/>
            <person name="Goh K.M."/>
            <person name="Eee R."/>
            <person name="Chan K.-G."/>
            <person name="Chong C.S."/>
        </authorList>
    </citation>
    <scope>NUCLEOTIDE SEQUENCE [LARGE SCALE GENOMIC DNA]</scope>
    <source>
        <strain evidence="4">D-25</strain>
    </source>
</reference>
<dbReference type="PATRIC" id="fig|1566026.4.peg.232"/>
<dbReference type="Proteomes" id="UP000036908">
    <property type="component" value="Unassembled WGS sequence"/>
</dbReference>
<dbReference type="RefSeq" id="WP_053223539.1">
    <property type="nucleotide sequence ID" value="NZ_JSVA01000010.1"/>
</dbReference>
<dbReference type="NCBIfam" id="TIGR03999">
    <property type="entry name" value="thiol_BshA"/>
    <property type="match status" value="1"/>
</dbReference>
<evidence type="ECO:0000313" key="4">
    <source>
        <dbReference type="Proteomes" id="UP000036908"/>
    </source>
</evidence>
<sequence>MNIGIVCYPTFGGSGVVATELGIGLAKKGYKIHFITYSQPTRLDFFNENLFYHEVNIRSYPLFKFPPYELALASKMVDVVKYEKLDLLHVHYAIPHASAAVLAKQILKDQGIEIPVITTLHGTDITLVGKDPSYEPVVTYSINQSDGVTSVSEDLKKDTYKHFNIRREIEVIPNFIDLEKFKKQRKEHFKTAICPNGEKLIVHTSNFRKVKRIDDVVKVFHKIQEQIPARLLLVGDGPERSHIETLCRDLGIYDEVRFLGKLEAVQEVLSVADLFLMPSEKESFGLSALEAMACEVPLVTSDAGGIPELNLHGITGFVSPIGDVKDMTKNALHILKDENLPTFKINALKRAQDFDIANILPLYEAYYDRVVAEMKAQAAL</sequence>
<organism evidence="3 4">
    <name type="scientific">Roseivirga seohaensis subsp. aquiponti</name>
    <dbReference type="NCBI Taxonomy" id="1566026"/>
    <lineage>
        <taxon>Bacteria</taxon>
        <taxon>Pseudomonadati</taxon>
        <taxon>Bacteroidota</taxon>
        <taxon>Cytophagia</taxon>
        <taxon>Cytophagales</taxon>
        <taxon>Roseivirgaceae</taxon>
        <taxon>Roseivirga</taxon>
    </lineage>
</organism>
<dbReference type="GO" id="GO:0071793">
    <property type="term" value="P:bacillithiol biosynthetic process"/>
    <property type="evidence" value="ECO:0007669"/>
    <property type="project" value="InterPro"/>
</dbReference>
<dbReference type="Pfam" id="PF13439">
    <property type="entry name" value="Glyco_transf_4"/>
    <property type="match status" value="1"/>
</dbReference>
<dbReference type="EMBL" id="JSVA01000010">
    <property type="protein sequence ID" value="KOF02607.1"/>
    <property type="molecule type" value="Genomic_DNA"/>
</dbReference>
<evidence type="ECO:0000313" key="3">
    <source>
        <dbReference type="EMBL" id="KOF02607.1"/>
    </source>
</evidence>